<name>A0A932A907_9BACT</name>
<dbReference type="AlphaFoldDB" id="A0A932A907"/>
<proteinExistence type="predicted"/>
<dbReference type="EMBL" id="JACPNR010000004">
    <property type="protein sequence ID" value="MBI2677844.1"/>
    <property type="molecule type" value="Genomic_DNA"/>
</dbReference>
<dbReference type="InterPro" id="IPR029032">
    <property type="entry name" value="AhpD-like"/>
</dbReference>
<dbReference type="SUPFAM" id="SSF69118">
    <property type="entry name" value="AhpD-like"/>
    <property type="match status" value="1"/>
</dbReference>
<accession>A0A932A907</accession>
<dbReference type="Gene3D" id="1.20.1290.10">
    <property type="entry name" value="AhpD-like"/>
    <property type="match status" value="1"/>
</dbReference>
<sequence>MARRLGWNDDLLAQLAEYQKRDDLSGKEKVALRFAERMTLDPNNVDEALWAEFRKHFDEGEAVELAAVIGLFNYFNRFNDALQMEPTK</sequence>
<comment type="caution">
    <text evidence="1">The sequence shown here is derived from an EMBL/GenBank/DDBJ whole genome shotgun (WGS) entry which is preliminary data.</text>
</comment>
<dbReference type="PANTHER" id="PTHR34846:SF10">
    <property type="entry name" value="CYTOPLASMIC PROTEIN"/>
    <property type="match status" value="1"/>
</dbReference>
<reference evidence="1" key="1">
    <citation type="submission" date="2020-07" db="EMBL/GenBank/DDBJ databases">
        <title>Huge and variable diversity of episymbiotic CPR bacteria and DPANN archaea in groundwater ecosystems.</title>
        <authorList>
            <person name="He C.Y."/>
            <person name="Keren R."/>
            <person name="Whittaker M."/>
            <person name="Farag I.F."/>
            <person name="Doudna J."/>
            <person name="Cate J.H.D."/>
            <person name="Banfield J.F."/>
        </authorList>
    </citation>
    <scope>NUCLEOTIDE SEQUENCE</scope>
    <source>
        <strain evidence="1">NC_groundwater_580_Pr5_B-0.1um_64_19</strain>
    </source>
</reference>
<evidence type="ECO:0000313" key="1">
    <source>
        <dbReference type="EMBL" id="MBI2677844.1"/>
    </source>
</evidence>
<dbReference type="PANTHER" id="PTHR34846">
    <property type="entry name" value="4-CARBOXYMUCONOLACTONE DECARBOXYLASE FAMILY PROTEIN (AFU_ORTHOLOGUE AFUA_6G11590)"/>
    <property type="match status" value="1"/>
</dbReference>
<gene>
    <name evidence="1" type="ORF">HYX28_03590</name>
</gene>
<protein>
    <submittedName>
        <fullName evidence="1">Carboxymuconolactone decarboxylase family protein</fullName>
    </submittedName>
</protein>
<organism evidence="1 2">
    <name type="scientific">Candidatus Korobacter versatilis</name>
    <dbReference type="NCBI Taxonomy" id="658062"/>
    <lineage>
        <taxon>Bacteria</taxon>
        <taxon>Pseudomonadati</taxon>
        <taxon>Acidobacteriota</taxon>
        <taxon>Terriglobia</taxon>
        <taxon>Terriglobales</taxon>
        <taxon>Candidatus Korobacteraceae</taxon>
        <taxon>Candidatus Korobacter</taxon>
    </lineage>
</organism>
<dbReference type="Proteomes" id="UP000779809">
    <property type="component" value="Unassembled WGS sequence"/>
</dbReference>
<evidence type="ECO:0000313" key="2">
    <source>
        <dbReference type="Proteomes" id="UP000779809"/>
    </source>
</evidence>